<keyword evidence="1" id="KW-1133">Transmembrane helix</keyword>
<dbReference type="STRING" id="390807.SAMN04488095_2767"/>
<keyword evidence="3" id="KW-1185">Reference proteome</keyword>
<evidence type="ECO:0000313" key="3">
    <source>
        <dbReference type="Proteomes" id="UP000199110"/>
    </source>
</evidence>
<evidence type="ECO:0008006" key="4">
    <source>
        <dbReference type="Google" id="ProtNLM"/>
    </source>
</evidence>
<dbReference type="EMBL" id="FORA01000003">
    <property type="protein sequence ID" value="SFJ40664.1"/>
    <property type="molecule type" value="Genomic_DNA"/>
</dbReference>
<dbReference type="Pfam" id="PF11391">
    <property type="entry name" value="DUF2798"/>
    <property type="match status" value="1"/>
</dbReference>
<evidence type="ECO:0000313" key="2">
    <source>
        <dbReference type="EMBL" id="SFJ40664.1"/>
    </source>
</evidence>
<keyword evidence="1" id="KW-0812">Transmembrane</keyword>
<proteinExistence type="predicted"/>
<dbReference type="RefSeq" id="WP_092781802.1">
    <property type="nucleotide sequence ID" value="NZ_FORA01000003.1"/>
</dbReference>
<dbReference type="Proteomes" id="UP000199110">
    <property type="component" value="Unassembled WGS sequence"/>
</dbReference>
<gene>
    <name evidence="2" type="ORF">SAMN04488095_2767</name>
</gene>
<feature type="transmembrane region" description="Helical" evidence="1">
    <location>
        <begin position="7"/>
        <end position="27"/>
    </location>
</feature>
<accession>A0A1I3R2B1</accession>
<sequence length="76" mass="7958">MIPARFAPVLFGLILSGLMSLLVSGVATFRALGLIDGFIGLWLGAWLAAWAIAFPAVLIVAPITRRLVARLTAPAA</sequence>
<evidence type="ECO:0000256" key="1">
    <source>
        <dbReference type="SAM" id="Phobius"/>
    </source>
</evidence>
<name>A0A1I3R2B1_9RHOB</name>
<organism evidence="2 3">
    <name type="scientific">Jannaschia pohangensis</name>
    <dbReference type="NCBI Taxonomy" id="390807"/>
    <lineage>
        <taxon>Bacteria</taxon>
        <taxon>Pseudomonadati</taxon>
        <taxon>Pseudomonadota</taxon>
        <taxon>Alphaproteobacteria</taxon>
        <taxon>Rhodobacterales</taxon>
        <taxon>Roseobacteraceae</taxon>
        <taxon>Jannaschia</taxon>
    </lineage>
</organism>
<dbReference type="InterPro" id="IPR021529">
    <property type="entry name" value="DUF2798"/>
</dbReference>
<keyword evidence="1" id="KW-0472">Membrane</keyword>
<protein>
    <recommendedName>
        <fullName evidence="4">DUF2798 domain-containing protein</fullName>
    </recommendedName>
</protein>
<dbReference type="AlphaFoldDB" id="A0A1I3R2B1"/>
<reference evidence="2 3" key="1">
    <citation type="submission" date="2016-10" db="EMBL/GenBank/DDBJ databases">
        <authorList>
            <person name="de Groot N.N."/>
        </authorList>
    </citation>
    <scope>NUCLEOTIDE SEQUENCE [LARGE SCALE GENOMIC DNA]</scope>
    <source>
        <strain evidence="2 3">DSM 19073</strain>
    </source>
</reference>
<feature type="transmembrane region" description="Helical" evidence="1">
    <location>
        <begin position="39"/>
        <end position="61"/>
    </location>
</feature>